<accession>A0ABR1LXN4</accession>
<proteinExistence type="predicted"/>
<protein>
    <submittedName>
        <fullName evidence="1">Uncharacterized protein</fullName>
    </submittedName>
</protein>
<evidence type="ECO:0000313" key="2">
    <source>
        <dbReference type="Proteomes" id="UP001360953"/>
    </source>
</evidence>
<reference evidence="1 2" key="1">
    <citation type="submission" date="2024-04" db="EMBL/GenBank/DDBJ databases">
        <title>Phyllosticta paracitricarpa is synonymous to the EU quarantine fungus P. citricarpa based on phylogenomic analyses.</title>
        <authorList>
            <consortium name="Lawrence Berkeley National Laboratory"/>
            <person name="Van ingen-buijs V.A."/>
            <person name="Van westerhoven A.C."/>
            <person name="Haridas S."/>
            <person name="Skiadas P."/>
            <person name="Martin F."/>
            <person name="Groenewald J.Z."/>
            <person name="Crous P.W."/>
            <person name="Seidl M.F."/>
        </authorList>
    </citation>
    <scope>NUCLEOTIDE SEQUENCE [LARGE SCALE GENOMIC DNA]</scope>
    <source>
        <strain evidence="1 2">CPC 17464</strain>
    </source>
</reference>
<comment type="caution">
    <text evidence="1">The sequence shown here is derived from an EMBL/GenBank/DDBJ whole genome shotgun (WGS) entry which is preliminary data.</text>
</comment>
<name>A0ABR1LXN4_9PEZI</name>
<dbReference type="RefSeq" id="XP_066657219.1">
    <property type="nucleotide sequence ID" value="XM_066803968.1"/>
</dbReference>
<keyword evidence="2" id="KW-1185">Reference proteome</keyword>
<sequence>RLQLSTTGNSTHRNYERVKKHGVQVSLHLNLKPPLAIPAAIPNVYGLPRPSPLPLFSSYSSPQETPYSQWTLAPLLAKAATQSREGEPNAQTRAREKNLIERGFKVARLDGGERERDGGDEVGVAPDAHLVLFLVPGGVDLAPLHPGGDLGLPGHDVRHALRHEVVEGGAHAALADDGWLERQRERRDGGEGVHCSCVGLGWTGLDGLG</sequence>
<dbReference type="EMBL" id="JBBPEH010000004">
    <property type="protein sequence ID" value="KAK7539948.1"/>
    <property type="molecule type" value="Genomic_DNA"/>
</dbReference>
<dbReference type="GeneID" id="92036874"/>
<organism evidence="1 2">
    <name type="scientific">Phyllosticta citribraziliensis</name>
    <dbReference type="NCBI Taxonomy" id="989973"/>
    <lineage>
        <taxon>Eukaryota</taxon>
        <taxon>Fungi</taxon>
        <taxon>Dikarya</taxon>
        <taxon>Ascomycota</taxon>
        <taxon>Pezizomycotina</taxon>
        <taxon>Dothideomycetes</taxon>
        <taxon>Dothideomycetes incertae sedis</taxon>
        <taxon>Botryosphaeriales</taxon>
        <taxon>Phyllostictaceae</taxon>
        <taxon>Phyllosticta</taxon>
    </lineage>
</organism>
<feature type="non-terminal residue" evidence="1">
    <location>
        <position position="1"/>
    </location>
</feature>
<dbReference type="Proteomes" id="UP001360953">
    <property type="component" value="Unassembled WGS sequence"/>
</dbReference>
<evidence type="ECO:0000313" key="1">
    <source>
        <dbReference type="EMBL" id="KAK7539948.1"/>
    </source>
</evidence>
<gene>
    <name evidence="1" type="ORF">J3D65DRAFT_693762</name>
</gene>